<dbReference type="GO" id="GO:0043625">
    <property type="term" value="C:delta DNA polymerase complex"/>
    <property type="evidence" value="ECO:0007669"/>
    <property type="project" value="TreeGrafter"/>
</dbReference>
<gene>
    <name evidence="6" type="primary">DPOD2</name>
    <name evidence="6" type="ORF">TR149305</name>
</gene>
<feature type="region of interest" description="Disordered" evidence="3">
    <location>
        <begin position="554"/>
        <end position="580"/>
    </location>
</feature>
<dbReference type="PANTHER" id="PTHR10416:SF0">
    <property type="entry name" value="DNA POLYMERASE DELTA SUBUNIT 2"/>
    <property type="match status" value="1"/>
</dbReference>
<dbReference type="InterPro" id="IPR024826">
    <property type="entry name" value="DNA_pol_delta/II_ssu"/>
</dbReference>
<evidence type="ECO:0000259" key="5">
    <source>
        <dbReference type="Pfam" id="PF18018"/>
    </source>
</evidence>
<dbReference type="Gene3D" id="2.40.50.430">
    <property type="match status" value="1"/>
</dbReference>
<protein>
    <submittedName>
        <fullName evidence="6">DNA polymerase delta small subunit</fullName>
    </submittedName>
</protein>
<evidence type="ECO:0000256" key="2">
    <source>
        <dbReference type="ARBA" id="ARBA00022705"/>
    </source>
</evidence>
<dbReference type="Pfam" id="PF04042">
    <property type="entry name" value="DNA_pol_E_B"/>
    <property type="match status" value="1"/>
</dbReference>
<organism evidence="6">
    <name type="scientific">Schistocephalus solidus</name>
    <name type="common">Tapeworm</name>
    <dbReference type="NCBI Taxonomy" id="70667"/>
    <lineage>
        <taxon>Eukaryota</taxon>
        <taxon>Metazoa</taxon>
        <taxon>Spiralia</taxon>
        <taxon>Lophotrochozoa</taxon>
        <taxon>Platyhelminthes</taxon>
        <taxon>Cestoda</taxon>
        <taxon>Eucestoda</taxon>
        <taxon>Diphyllobothriidea</taxon>
        <taxon>Diphyllobothriidae</taxon>
        <taxon>Schistocephalus</taxon>
    </lineage>
</organism>
<proteinExistence type="inferred from homology"/>
<dbReference type="Pfam" id="PF18018">
    <property type="entry name" value="DNA_pol_D_N"/>
    <property type="match status" value="1"/>
</dbReference>
<dbReference type="EMBL" id="GEEE01001284">
    <property type="protein sequence ID" value="JAP61941.1"/>
    <property type="molecule type" value="Transcribed_RNA"/>
</dbReference>
<dbReference type="InterPro" id="IPR040663">
    <property type="entry name" value="DNA_pol_D_N"/>
</dbReference>
<dbReference type="InterPro" id="IPR007185">
    <property type="entry name" value="DNA_pol_a/d/e_bsu"/>
</dbReference>
<evidence type="ECO:0000313" key="6">
    <source>
        <dbReference type="EMBL" id="JAP61941.1"/>
    </source>
</evidence>
<dbReference type="PANTHER" id="PTHR10416">
    <property type="entry name" value="DNA POLYMERASE DELTA SUBUNIT 2"/>
    <property type="match status" value="1"/>
</dbReference>
<evidence type="ECO:0000259" key="4">
    <source>
        <dbReference type="Pfam" id="PF04042"/>
    </source>
</evidence>
<evidence type="ECO:0000256" key="1">
    <source>
        <dbReference type="ARBA" id="ARBA00006035"/>
    </source>
</evidence>
<dbReference type="AlphaFoldDB" id="A0A0V0J8G4"/>
<dbReference type="Gene3D" id="3.60.21.50">
    <property type="match status" value="1"/>
</dbReference>
<feature type="domain" description="DNA polymerase alpha/delta/epsilon subunit B" evidence="4">
    <location>
        <begin position="330"/>
        <end position="447"/>
    </location>
</feature>
<evidence type="ECO:0000256" key="3">
    <source>
        <dbReference type="SAM" id="MobiDB-lite"/>
    </source>
</evidence>
<comment type="similarity">
    <text evidence="1">Belongs to the DNA polymerase delta/II small subunit family.</text>
</comment>
<feature type="domain" description="DNA polymerase delta subunit OB-fold" evidence="5">
    <location>
        <begin position="36"/>
        <end position="190"/>
    </location>
</feature>
<dbReference type="GO" id="GO:0006271">
    <property type="term" value="P:DNA strand elongation involved in DNA replication"/>
    <property type="evidence" value="ECO:0007669"/>
    <property type="project" value="TreeGrafter"/>
</dbReference>
<keyword evidence="2" id="KW-0235">DNA replication</keyword>
<dbReference type="GO" id="GO:0003677">
    <property type="term" value="F:DNA binding"/>
    <property type="evidence" value="ECO:0007669"/>
    <property type="project" value="InterPro"/>
</dbReference>
<accession>A0A0V0J8G4</accession>
<name>A0A0V0J8G4_SCHSO</name>
<sequence length="580" mass="62424">GPYLTRCMIMTVSAVNIFHKSDRFRIDLGSCRFTSQFADIYNCRLLTARPALEVSACKRWGASKSAGASLPLRSLADIQTNEECVIIGTLYKEMGLKPSVIRQLAELEQGGSIKSSAVPLFADGLSKPRLTTTEDQIFLEDEVQRIALSAADSDFFEDCRLIAAQLVTGVVVALRGQEFEANQGIFTVSDALFLEPGPEHPITTSSAADLTYANFSALGPCVAFVSGLGFVGTGGDVSESHSMALCLLGDWLRGNIMIGGTFPPVVKLMILGDSIRPLGVTEGETVGLIQQARYLTRKTDADSVTAMHLFDSWLANLPLGPGAIDATATVRNGLSVDILPGPSDCGSHMLPQQPLHAAIFPEAVRRAGGAGTGALRSTTNPVYTNICGRTILATSGQAIADLLRYTELSDALDCMEATLHWGHLAPTCPDTLFSYPLADRDLLVLRTQSEKVVSGNQTTREREQGVSLPSPDYPDVYVVGNQVSAAWRRASLSAWSLRATAAAAAGSTEPKGALMISVPRFDRTYTLVLLELQTFRCLPVRFDLTDLDQEMRVEKEEEEGDQVQEDGGTSMDCIDSSVVE</sequence>
<feature type="non-terminal residue" evidence="6">
    <location>
        <position position="1"/>
    </location>
</feature>
<reference evidence="6" key="1">
    <citation type="submission" date="2016-01" db="EMBL/GenBank/DDBJ databases">
        <title>Reference transcriptome for the parasite Schistocephalus solidus: insights into the molecular evolution of parasitism.</title>
        <authorList>
            <person name="Hebert F.O."/>
            <person name="Grambauer S."/>
            <person name="Barber I."/>
            <person name="Landry C.R."/>
            <person name="Aubin-Horth N."/>
        </authorList>
    </citation>
    <scope>NUCLEOTIDE SEQUENCE</scope>
</reference>